<dbReference type="EMBL" id="JH711588">
    <property type="protein sequence ID" value="EIW75727.1"/>
    <property type="molecule type" value="Genomic_DNA"/>
</dbReference>
<dbReference type="OMA" id="HANVIHI"/>
<evidence type="ECO:0000313" key="1">
    <source>
        <dbReference type="EMBL" id="EIW75727.1"/>
    </source>
</evidence>
<keyword evidence="2" id="KW-1185">Reference proteome</keyword>
<feature type="non-terminal residue" evidence="1">
    <location>
        <position position="1"/>
    </location>
</feature>
<accession>A0A5M3M9G9</accession>
<name>A0A5M3M9G9_CONPW</name>
<gene>
    <name evidence="1" type="ORF">CONPUDRAFT_36957</name>
</gene>
<dbReference type="AlphaFoldDB" id="A0A5M3M9G9"/>
<organism evidence="1 2">
    <name type="scientific">Coniophora puteana (strain RWD-64-598)</name>
    <name type="common">Brown rot fungus</name>
    <dbReference type="NCBI Taxonomy" id="741705"/>
    <lineage>
        <taxon>Eukaryota</taxon>
        <taxon>Fungi</taxon>
        <taxon>Dikarya</taxon>
        <taxon>Basidiomycota</taxon>
        <taxon>Agaricomycotina</taxon>
        <taxon>Agaricomycetes</taxon>
        <taxon>Agaricomycetidae</taxon>
        <taxon>Boletales</taxon>
        <taxon>Coniophorineae</taxon>
        <taxon>Coniophoraceae</taxon>
        <taxon>Coniophora</taxon>
    </lineage>
</organism>
<evidence type="ECO:0000313" key="2">
    <source>
        <dbReference type="Proteomes" id="UP000053558"/>
    </source>
</evidence>
<dbReference type="RefSeq" id="XP_007774076.1">
    <property type="nucleotide sequence ID" value="XM_007775886.1"/>
</dbReference>
<reference evidence="2" key="1">
    <citation type="journal article" date="2012" name="Science">
        <title>The Paleozoic origin of enzymatic lignin decomposition reconstructed from 31 fungal genomes.</title>
        <authorList>
            <person name="Floudas D."/>
            <person name="Binder M."/>
            <person name="Riley R."/>
            <person name="Barry K."/>
            <person name="Blanchette R.A."/>
            <person name="Henrissat B."/>
            <person name="Martinez A.T."/>
            <person name="Otillar R."/>
            <person name="Spatafora J.W."/>
            <person name="Yadav J.S."/>
            <person name="Aerts A."/>
            <person name="Benoit I."/>
            <person name="Boyd A."/>
            <person name="Carlson A."/>
            <person name="Copeland A."/>
            <person name="Coutinho P.M."/>
            <person name="de Vries R.P."/>
            <person name="Ferreira P."/>
            <person name="Findley K."/>
            <person name="Foster B."/>
            <person name="Gaskell J."/>
            <person name="Glotzer D."/>
            <person name="Gorecki P."/>
            <person name="Heitman J."/>
            <person name="Hesse C."/>
            <person name="Hori C."/>
            <person name="Igarashi K."/>
            <person name="Jurgens J.A."/>
            <person name="Kallen N."/>
            <person name="Kersten P."/>
            <person name="Kohler A."/>
            <person name="Kuees U."/>
            <person name="Kumar T.K.A."/>
            <person name="Kuo A."/>
            <person name="LaButti K."/>
            <person name="Larrondo L.F."/>
            <person name="Lindquist E."/>
            <person name="Ling A."/>
            <person name="Lombard V."/>
            <person name="Lucas S."/>
            <person name="Lundell T."/>
            <person name="Martin R."/>
            <person name="McLaughlin D.J."/>
            <person name="Morgenstern I."/>
            <person name="Morin E."/>
            <person name="Murat C."/>
            <person name="Nagy L.G."/>
            <person name="Nolan M."/>
            <person name="Ohm R.A."/>
            <person name="Patyshakuliyeva A."/>
            <person name="Rokas A."/>
            <person name="Ruiz-Duenas F.J."/>
            <person name="Sabat G."/>
            <person name="Salamov A."/>
            <person name="Samejima M."/>
            <person name="Schmutz J."/>
            <person name="Slot J.C."/>
            <person name="St John F."/>
            <person name="Stenlid J."/>
            <person name="Sun H."/>
            <person name="Sun S."/>
            <person name="Syed K."/>
            <person name="Tsang A."/>
            <person name="Wiebenga A."/>
            <person name="Young D."/>
            <person name="Pisabarro A."/>
            <person name="Eastwood D.C."/>
            <person name="Martin F."/>
            <person name="Cullen D."/>
            <person name="Grigoriev I.V."/>
            <person name="Hibbett D.S."/>
        </authorList>
    </citation>
    <scope>NUCLEOTIDE SEQUENCE [LARGE SCALE GENOMIC DNA]</scope>
    <source>
        <strain evidence="2">RWD-64-598 SS2</strain>
    </source>
</reference>
<protein>
    <submittedName>
        <fullName evidence="1">Uncharacterized protein</fullName>
    </submittedName>
</protein>
<sequence>DYSLQQLDTLTIFKDQIHEHKTLRVNYTTYDLRREQDILNPRSRADLMVLSDASAGDDAPHPYWFARLVYTFHVNVYFRGEDPSACRQVVVLLVRWFEHDSSYASGFEARRLPRVAFHPLGTSQCWDFIDPATVIRGAHLIPGF</sequence>
<comment type="caution">
    <text evidence="1">The sequence shown here is derived from an EMBL/GenBank/DDBJ whole genome shotgun (WGS) entry which is preliminary data.</text>
</comment>
<dbReference type="Proteomes" id="UP000053558">
    <property type="component" value="Unassembled WGS sequence"/>
</dbReference>
<feature type="non-terminal residue" evidence="1">
    <location>
        <position position="144"/>
    </location>
</feature>
<dbReference type="GeneID" id="19206814"/>
<dbReference type="OrthoDB" id="420076at2759"/>
<dbReference type="KEGG" id="cput:CONPUDRAFT_36957"/>
<proteinExistence type="predicted"/>